<dbReference type="OMA" id="RWMVTPF"/>
<dbReference type="SMART" id="SM00431">
    <property type="entry name" value="SCAN"/>
    <property type="match status" value="1"/>
</dbReference>
<dbReference type="InterPro" id="IPR050916">
    <property type="entry name" value="SCAN-C2H2_zinc_finger"/>
</dbReference>
<name>A0A670ZSS8_PSETE</name>
<dbReference type="FunFam" id="1.10.4020.10:FF:000005">
    <property type="entry name" value="Uncharacterized protein"/>
    <property type="match status" value="1"/>
</dbReference>
<dbReference type="AlphaFoldDB" id="A0A670ZSS8"/>
<accession>A0A670ZSS8</accession>
<evidence type="ECO:0000259" key="2">
    <source>
        <dbReference type="PROSITE" id="PS50804"/>
    </source>
</evidence>
<dbReference type="Proteomes" id="UP000472273">
    <property type="component" value="Unplaced"/>
</dbReference>
<evidence type="ECO:0000313" key="3">
    <source>
        <dbReference type="Ensembl" id="ENSPTXP00000025802.1"/>
    </source>
</evidence>
<dbReference type="Gene3D" id="1.10.4020.10">
    <property type="entry name" value="DNA breaking-rejoining enzymes"/>
    <property type="match status" value="1"/>
</dbReference>
<dbReference type="PANTHER" id="PTHR45935">
    <property type="entry name" value="PROTEIN ZBED8-RELATED"/>
    <property type="match status" value="1"/>
</dbReference>
<dbReference type="Pfam" id="PF02023">
    <property type="entry name" value="SCAN"/>
    <property type="match status" value="1"/>
</dbReference>
<dbReference type="InterPro" id="IPR003309">
    <property type="entry name" value="SCAN_dom"/>
</dbReference>
<feature type="domain" description="SCAN box" evidence="2">
    <location>
        <begin position="50"/>
        <end position="125"/>
    </location>
</feature>
<dbReference type="PANTHER" id="PTHR45935:SF15">
    <property type="entry name" value="SCAN BOX DOMAIN-CONTAINING PROTEIN"/>
    <property type="match status" value="1"/>
</dbReference>
<dbReference type="CDD" id="cd07936">
    <property type="entry name" value="SCAN"/>
    <property type="match status" value="1"/>
</dbReference>
<dbReference type="Ensembl" id="ENSPTXT00000026601.1">
    <property type="protein sequence ID" value="ENSPTXP00000025802.1"/>
    <property type="gene ID" value="ENSPTXG00000017947.1"/>
</dbReference>
<keyword evidence="1" id="KW-0539">Nucleus</keyword>
<dbReference type="SUPFAM" id="SSF47353">
    <property type="entry name" value="Retrovirus capsid dimerization domain-like"/>
    <property type="match status" value="1"/>
</dbReference>
<dbReference type="GeneTree" id="ENSGT00940000154715"/>
<keyword evidence="4" id="KW-1185">Reference proteome</keyword>
<dbReference type="PROSITE" id="PS50804">
    <property type="entry name" value="SCAN_BOX"/>
    <property type="match status" value="1"/>
</dbReference>
<dbReference type="InterPro" id="IPR038269">
    <property type="entry name" value="SCAN_sf"/>
</dbReference>
<evidence type="ECO:0000313" key="4">
    <source>
        <dbReference type="Proteomes" id="UP000472273"/>
    </source>
</evidence>
<reference evidence="3" key="1">
    <citation type="submission" date="2025-08" db="UniProtKB">
        <authorList>
            <consortium name="Ensembl"/>
        </authorList>
    </citation>
    <scope>IDENTIFICATION</scope>
</reference>
<reference evidence="3" key="2">
    <citation type="submission" date="2025-09" db="UniProtKB">
        <authorList>
            <consortium name="Ensembl"/>
        </authorList>
    </citation>
    <scope>IDENTIFICATION</scope>
</reference>
<protein>
    <recommendedName>
        <fullName evidence="2">SCAN box domain-containing protein</fullName>
    </recommendedName>
</protein>
<organism evidence="3 4">
    <name type="scientific">Pseudonaja textilis</name>
    <name type="common">Eastern brown snake</name>
    <dbReference type="NCBI Taxonomy" id="8673"/>
    <lineage>
        <taxon>Eukaryota</taxon>
        <taxon>Metazoa</taxon>
        <taxon>Chordata</taxon>
        <taxon>Craniata</taxon>
        <taxon>Vertebrata</taxon>
        <taxon>Euteleostomi</taxon>
        <taxon>Lepidosauria</taxon>
        <taxon>Squamata</taxon>
        <taxon>Bifurcata</taxon>
        <taxon>Unidentata</taxon>
        <taxon>Episquamata</taxon>
        <taxon>Toxicofera</taxon>
        <taxon>Serpentes</taxon>
        <taxon>Colubroidea</taxon>
        <taxon>Elapidae</taxon>
        <taxon>Hydrophiinae</taxon>
        <taxon>Pseudonaja</taxon>
    </lineage>
</organism>
<sequence length="213" mass="24082">MDILPQAQKILWSQAGPMIGKSSANPRDPGEVWEQAKQNILEEEAGWVCFRDFRYEEAKGPRELCSQLHQLCTQWLKPERITKAEMLDLVILEQFVAILPLEMKSWVQECEPETSSQAVALAEGFLLNQTNEEKLQVRRCSPVSSRWMVTPFFNLLGRKTRKKKSASASQQFASLKQIANSLFQLQHSLISTSSRLSVGSASRRSAVSGCRLL</sequence>
<evidence type="ECO:0000256" key="1">
    <source>
        <dbReference type="ARBA" id="ARBA00023242"/>
    </source>
</evidence>
<proteinExistence type="predicted"/>